<dbReference type="EMBL" id="AP022577">
    <property type="protein sequence ID" value="BBX86854.1"/>
    <property type="molecule type" value="Genomic_DNA"/>
</dbReference>
<keyword evidence="3" id="KW-1185">Reference proteome</keyword>
<gene>
    <name evidence="2" type="ORF">MAUB_47270</name>
</gene>
<dbReference type="RefSeq" id="WP_138229227.1">
    <property type="nucleotide sequence ID" value="NZ_AP022577.1"/>
</dbReference>
<feature type="compositionally biased region" description="Low complexity" evidence="1">
    <location>
        <begin position="1"/>
        <end position="12"/>
    </location>
</feature>
<sequence>MNLRTAAPTARTPDPPLETVPIDAPSGASDVPKEAAGKRHSSYAGSTNRLRAPSVRAPAPRREAAAAAGKPAGRTGVWTRITNALRSPRRRKPDQPQYPPRRPAFMADAAMKREMHRL</sequence>
<accession>A0ABM7IJE3</accession>
<protein>
    <submittedName>
        <fullName evidence="2">Uncharacterized protein</fullName>
    </submittedName>
</protein>
<evidence type="ECO:0000313" key="3">
    <source>
        <dbReference type="Proteomes" id="UP000465609"/>
    </source>
</evidence>
<evidence type="ECO:0000313" key="2">
    <source>
        <dbReference type="EMBL" id="BBX86854.1"/>
    </source>
</evidence>
<feature type="region of interest" description="Disordered" evidence="1">
    <location>
        <begin position="1"/>
        <end position="118"/>
    </location>
</feature>
<name>A0ABM7IJE3_9MYCO</name>
<feature type="compositionally biased region" description="Low complexity" evidence="1">
    <location>
        <begin position="65"/>
        <end position="74"/>
    </location>
</feature>
<evidence type="ECO:0000256" key="1">
    <source>
        <dbReference type="SAM" id="MobiDB-lite"/>
    </source>
</evidence>
<dbReference type="Proteomes" id="UP000465609">
    <property type="component" value="Chromosome"/>
</dbReference>
<reference evidence="2 3" key="1">
    <citation type="journal article" date="2019" name="Emerg. Microbes Infect.">
        <title>Comprehensive subspecies identification of 175 nontuberculous mycobacteria species based on 7547 genomic profiles.</title>
        <authorList>
            <person name="Matsumoto Y."/>
            <person name="Kinjo T."/>
            <person name="Motooka D."/>
            <person name="Nabeya D."/>
            <person name="Jung N."/>
            <person name="Uechi K."/>
            <person name="Horii T."/>
            <person name="Iida T."/>
            <person name="Fujita J."/>
            <person name="Nakamura S."/>
        </authorList>
    </citation>
    <scope>NUCLEOTIDE SEQUENCE [LARGE SCALE GENOMIC DNA]</scope>
    <source>
        <strain evidence="2 3">JCM 15296</strain>
    </source>
</reference>
<organism evidence="2 3">
    <name type="scientific">Mycolicibacterium aubagnense</name>
    <dbReference type="NCBI Taxonomy" id="319707"/>
    <lineage>
        <taxon>Bacteria</taxon>
        <taxon>Bacillati</taxon>
        <taxon>Actinomycetota</taxon>
        <taxon>Actinomycetes</taxon>
        <taxon>Mycobacteriales</taxon>
        <taxon>Mycobacteriaceae</taxon>
        <taxon>Mycolicibacterium</taxon>
    </lineage>
</organism>
<proteinExistence type="predicted"/>
<feature type="compositionally biased region" description="Low complexity" evidence="1">
    <location>
        <begin position="49"/>
        <end position="58"/>
    </location>
</feature>